<dbReference type="SMART" id="SM00304">
    <property type="entry name" value="HAMP"/>
    <property type="match status" value="2"/>
</dbReference>
<evidence type="ECO:0000256" key="2">
    <source>
        <dbReference type="ARBA" id="ARBA00022475"/>
    </source>
</evidence>
<keyword evidence="5" id="KW-0997">Cell inner membrane</keyword>
<dbReference type="PROSITE" id="PS50111">
    <property type="entry name" value="CHEMOTAXIS_TRANSDUC_2"/>
    <property type="match status" value="1"/>
</dbReference>
<keyword evidence="8 13" id="KW-0472">Membrane</keyword>
<dbReference type="SMART" id="SM00283">
    <property type="entry name" value="MA"/>
    <property type="match status" value="1"/>
</dbReference>
<protein>
    <submittedName>
        <fullName evidence="16">Methyl-accepting chemotaxis sensory transducer with TarH sensor</fullName>
    </submittedName>
</protein>
<evidence type="ECO:0000256" key="8">
    <source>
        <dbReference type="ARBA" id="ARBA00023136"/>
    </source>
</evidence>
<organism evidence="16 17">
    <name type="scientific">Kosakonia sacchari</name>
    <dbReference type="NCBI Taxonomy" id="1158459"/>
    <lineage>
        <taxon>Bacteria</taxon>
        <taxon>Pseudomonadati</taxon>
        <taxon>Pseudomonadota</taxon>
        <taxon>Gammaproteobacteria</taxon>
        <taxon>Enterobacterales</taxon>
        <taxon>Enterobacteriaceae</taxon>
        <taxon>Kosakonia</taxon>
    </lineage>
</organism>
<evidence type="ECO:0000256" key="1">
    <source>
        <dbReference type="ARBA" id="ARBA00004429"/>
    </source>
</evidence>
<evidence type="ECO:0000256" key="3">
    <source>
        <dbReference type="ARBA" id="ARBA00022481"/>
    </source>
</evidence>
<evidence type="ECO:0000256" key="13">
    <source>
        <dbReference type="SAM" id="Phobius"/>
    </source>
</evidence>
<dbReference type="GeneID" id="23846604"/>
<dbReference type="RefSeq" id="WP_017457489.1">
    <property type="nucleotide sequence ID" value="NZ_FMUI01000004.1"/>
</dbReference>
<evidence type="ECO:0000256" key="9">
    <source>
        <dbReference type="ARBA" id="ARBA00023224"/>
    </source>
</evidence>
<dbReference type="GO" id="GO:0007165">
    <property type="term" value="P:signal transduction"/>
    <property type="evidence" value="ECO:0007669"/>
    <property type="project" value="UniProtKB-KW"/>
</dbReference>
<feature type="compositionally biased region" description="Polar residues" evidence="12">
    <location>
        <begin position="540"/>
        <end position="549"/>
    </location>
</feature>
<dbReference type="PANTHER" id="PTHR43531">
    <property type="entry name" value="PROTEIN ICFG"/>
    <property type="match status" value="1"/>
</dbReference>
<dbReference type="GO" id="GO:0005886">
    <property type="term" value="C:plasma membrane"/>
    <property type="evidence" value="ECO:0007669"/>
    <property type="project" value="UniProtKB-SubCell"/>
</dbReference>
<evidence type="ECO:0000313" key="17">
    <source>
        <dbReference type="Proteomes" id="UP000183569"/>
    </source>
</evidence>
<reference evidence="16 17" key="1">
    <citation type="submission" date="2016-10" db="EMBL/GenBank/DDBJ databases">
        <authorList>
            <person name="Varghese N."/>
            <person name="Submissions S."/>
        </authorList>
    </citation>
    <scope>NUCLEOTIDE SEQUENCE [LARGE SCALE GENOMIC DNA]</scope>
    <source>
        <strain evidence="16 17">CGMCC 1.12102</strain>
    </source>
</reference>
<dbReference type="PANTHER" id="PTHR43531:SF14">
    <property type="entry name" value="METHYL-ACCEPTING CHEMOTAXIS PROTEIN I-RELATED"/>
    <property type="match status" value="1"/>
</dbReference>
<proteinExistence type="inferred from homology"/>
<evidence type="ECO:0000259" key="15">
    <source>
        <dbReference type="PROSITE" id="PS50885"/>
    </source>
</evidence>
<dbReference type="InterPro" id="IPR003660">
    <property type="entry name" value="HAMP_dom"/>
</dbReference>
<evidence type="ECO:0000256" key="7">
    <source>
        <dbReference type="ARBA" id="ARBA00022989"/>
    </source>
</evidence>
<keyword evidence="7 13" id="KW-1133">Transmembrane helix</keyword>
<dbReference type="SUPFAM" id="SSF58104">
    <property type="entry name" value="Methyl-accepting chemotaxis protein (MCP) signaling domain"/>
    <property type="match status" value="1"/>
</dbReference>
<evidence type="ECO:0000313" key="16">
    <source>
        <dbReference type="EMBL" id="SCX46626.1"/>
    </source>
</evidence>
<dbReference type="FunFam" id="1.10.287.950:FF:000001">
    <property type="entry name" value="Methyl-accepting chemotaxis sensory transducer"/>
    <property type="match status" value="1"/>
</dbReference>
<keyword evidence="2" id="KW-1003">Cell membrane</keyword>
<feature type="transmembrane region" description="Helical" evidence="13">
    <location>
        <begin position="190"/>
        <end position="211"/>
    </location>
</feature>
<sequence length="549" mass="58792">MNMLRNFTIRAVMLVILGIFGVLWSGVGLYSVFSLSKVADGNEVDRQLVTQMTLLSQGNDQYFRFVTRLSRVMEAKAAGGTPDMAPVQQALDTMSRKLTEFKAVSPGPMDPKVSEQVITAWQALLDQGVTPQMQLAQQGTPDAYRQQANNVTPGLSRSFGTATESFNKAASNSLDETRVMVDARTSTTRVAIITAMVIGLLILLFTDRYLVAMLVKPLNRIRAHFGLMAQGDLSQPLEDMGRNCVGQVIPLLLAMQDSLREAVSSIRHGSENIWRGASEISTGNNDLSSRTEEQAAALEQTAASMEELTSTVKLNADNANQASELAEVASTTASKGGALVKEVISTMDGISDSSKKIAEITNVINSIAFQTNILALNAAVEAARAGEQGRGFAVVAGEVRNLASRSAGAAKEIETLIADSVSRVEKGAKLVNDTGTTMESILRAVREVTTIMKEIASATDEQSKGISQVGVAITQMDSVTQQNAALVEEISAAAAALERQTEELQRSVQQFRLSSDEQQKPAATALVKPDLSRGAPRKAATSSDEWVAF</sequence>
<accession>A0A1G4XZN8</accession>
<keyword evidence="4" id="KW-0145">Chemotaxis</keyword>
<dbReference type="Pfam" id="PF02203">
    <property type="entry name" value="TarH"/>
    <property type="match status" value="1"/>
</dbReference>
<keyword evidence="3" id="KW-0488">Methylation</keyword>
<feature type="region of interest" description="Disordered" evidence="12">
    <location>
        <begin position="512"/>
        <end position="549"/>
    </location>
</feature>
<comment type="caution">
    <text evidence="16">The sequence shown here is derived from an EMBL/GenBank/DDBJ whole genome shotgun (WGS) entry which is preliminary data.</text>
</comment>
<dbReference type="InterPro" id="IPR051310">
    <property type="entry name" value="MCP_chemotaxis"/>
</dbReference>
<comment type="similarity">
    <text evidence="10">Belongs to the methyl-accepting chemotaxis (MCP) protein family.</text>
</comment>
<evidence type="ECO:0000256" key="6">
    <source>
        <dbReference type="ARBA" id="ARBA00022692"/>
    </source>
</evidence>
<evidence type="ECO:0000256" key="11">
    <source>
        <dbReference type="PROSITE-ProRule" id="PRU00284"/>
    </source>
</evidence>
<dbReference type="PRINTS" id="PR00260">
    <property type="entry name" value="CHEMTRNSDUCR"/>
</dbReference>
<dbReference type="EMBL" id="FMUI01000004">
    <property type="protein sequence ID" value="SCX46626.1"/>
    <property type="molecule type" value="Genomic_DNA"/>
</dbReference>
<dbReference type="InterPro" id="IPR004090">
    <property type="entry name" value="Chemotax_Me-accpt_rcpt"/>
</dbReference>
<comment type="subcellular location">
    <subcellularLocation>
        <location evidence="1">Cell inner membrane</location>
        <topology evidence="1">Multi-pass membrane protein</topology>
    </subcellularLocation>
</comment>
<feature type="transmembrane region" description="Helical" evidence="13">
    <location>
        <begin position="12"/>
        <end position="33"/>
    </location>
</feature>
<name>A0A1G4XZN8_9ENTR</name>
<gene>
    <name evidence="16" type="ORF">SAMN02927897_01665</name>
</gene>
<evidence type="ECO:0000256" key="12">
    <source>
        <dbReference type="SAM" id="MobiDB-lite"/>
    </source>
</evidence>
<dbReference type="PROSITE" id="PS50885">
    <property type="entry name" value="HAMP"/>
    <property type="match status" value="1"/>
</dbReference>
<keyword evidence="9 11" id="KW-0807">Transducer</keyword>
<dbReference type="Pfam" id="PF00015">
    <property type="entry name" value="MCPsignal"/>
    <property type="match status" value="1"/>
</dbReference>
<evidence type="ECO:0000256" key="5">
    <source>
        <dbReference type="ARBA" id="ARBA00022519"/>
    </source>
</evidence>
<feature type="domain" description="Methyl-accepting transducer" evidence="14">
    <location>
        <begin position="269"/>
        <end position="498"/>
    </location>
</feature>
<keyword evidence="6 13" id="KW-0812">Transmembrane</keyword>
<dbReference type="Gene3D" id="1.10.287.950">
    <property type="entry name" value="Methyl-accepting chemotaxis protein"/>
    <property type="match status" value="1"/>
</dbReference>
<evidence type="ECO:0000256" key="10">
    <source>
        <dbReference type="ARBA" id="ARBA00029447"/>
    </source>
</evidence>
<dbReference type="GO" id="GO:0004888">
    <property type="term" value="F:transmembrane signaling receptor activity"/>
    <property type="evidence" value="ECO:0007669"/>
    <property type="project" value="InterPro"/>
</dbReference>
<evidence type="ECO:0000256" key="4">
    <source>
        <dbReference type="ARBA" id="ARBA00022500"/>
    </source>
</evidence>
<dbReference type="CDD" id="cd11386">
    <property type="entry name" value="MCP_signal"/>
    <property type="match status" value="1"/>
</dbReference>
<dbReference type="InterPro" id="IPR003122">
    <property type="entry name" value="Tar_rcpt_lig-bd"/>
</dbReference>
<evidence type="ECO:0000259" key="14">
    <source>
        <dbReference type="PROSITE" id="PS50111"/>
    </source>
</evidence>
<dbReference type="Proteomes" id="UP000183569">
    <property type="component" value="Unassembled WGS sequence"/>
</dbReference>
<dbReference type="InterPro" id="IPR004089">
    <property type="entry name" value="MCPsignal_dom"/>
</dbReference>
<feature type="domain" description="HAMP" evidence="15">
    <location>
        <begin position="212"/>
        <end position="264"/>
    </location>
</feature>
<dbReference type="GO" id="GO:0006935">
    <property type="term" value="P:chemotaxis"/>
    <property type="evidence" value="ECO:0007669"/>
    <property type="project" value="UniProtKB-KW"/>
</dbReference>
<dbReference type="AlphaFoldDB" id="A0A1G4XZN8"/>